<gene>
    <name evidence="1" type="ORF">KIN20_013859</name>
</gene>
<dbReference type="AlphaFoldDB" id="A0AAD5MY42"/>
<dbReference type="EMBL" id="JAHQIW010002738">
    <property type="protein sequence ID" value="KAJ1356191.1"/>
    <property type="molecule type" value="Genomic_DNA"/>
</dbReference>
<accession>A0AAD5MY42</accession>
<protein>
    <submittedName>
        <fullName evidence="1">Uncharacterized protein</fullName>
    </submittedName>
</protein>
<organism evidence="1 2">
    <name type="scientific">Parelaphostrongylus tenuis</name>
    <name type="common">Meningeal worm</name>
    <dbReference type="NCBI Taxonomy" id="148309"/>
    <lineage>
        <taxon>Eukaryota</taxon>
        <taxon>Metazoa</taxon>
        <taxon>Ecdysozoa</taxon>
        <taxon>Nematoda</taxon>
        <taxon>Chromadorea</taxon>
        <taxon>Rhabditida</taxon>
        <taxon>Rhabditina</taxon>
        <taxon>Rhabditomorpha</taxon>
        <taxon>Strongyloidea</taxon>
        <taxon>Metastrongylidae</taxon>
        <taxon>Parelaphostrongylus</taxon>
    </lineage>
</organism>
<keyword evidence="2" id="KW-1185">Reference proteome</keyword>
<reference evidence="1" key="1">
    <citation type="submission" date="2021-06" db="EMBL/GenBank/DDBJ databases">
        <title>Parelaphostrongylus tenuis whole genome reference sequence.</title>
        <authorList>
            <person name="Garwood T.J."/>
            <person name="Larsen P.A."/>
            <person name="Fountain-Jones N.M."/>
            <person name="Garbe J.R."/>
            <person name="Macchietto M.G."/>
            <person name="Kania S.A."/>
            <person name="Gerhold R.W."/>
            <person name="Richards J.E."/>
            <person name="Wolf T.M."/>
        </authorList>
    </citation>
    <scope>NUCLEOTIDE SEQUENCE</scope>
    <source>
        <strain evidence="1">MNPRO001-30</strain>
        <tissue evidence="1">Meninges</tissue>
    </source>
</reference>
<proteinExistence type="predicted"/>
<evidence type="ECO:0000313" key="2">
    <source>
        <dbReference type="Proteomes" id="UP001196413"/>
    </source>
</evidence>
<dbReference type="Proteomes" id="UP001196413">
    <property type="component" value="Unassembled WGS sequence"/>
</dbReference>
<name>A0AAD5MY42_PARTN</name>
<evidence type="ECO:0000313" key="1">
    <source>
        <dbReference type="EMBL" id="KAJ1356191.1"/>
    </source>
</evidence>
<comment type="caution">
    <text evidence="1">The sequence shown here is derived from an EMBL/GenBank/DDBJ whole genome shotgun (WGS) entry which is preliminary data.</text>
</comment>
<sequence length="72" mass="8164">MKTDDSNQINLKYDPSSYRTSPRKLSSIFLNFGATVSNNTGPNRLPHPCVIETCGKWNCSSYWFFTSNSKLP</sequence>